<feature type="non-terminal residue" evidence="1">
    <location>
        <position position="1"/>
    </location>
</feature>
<dbReference type="EMBL" id="ASPP01046545">
    <property type="protein sequence ID" value="ETN98490.1"/>
    <property type="molecule type" value="Genomic_DNA"/>
</dbReference>
<evidence type="ECO:0000313" key="1">
    <source>
        <dbReference type="EMBL" id="ETN98490.1"/>
    </source>
</evidence>
<accession>X6LAW3</accession>
<sequence>SKYYFQLAKIVNDDKIVDEKTETKTNEINKYNSIFVNLKSRLLRIIKSSKNNPNAATILNVARVNMDHQNWDKKNISHSFFEGASLKEVVLSGVSLFRDFLNFINLTNASVNEVNFGEYSYLKGHEESVSSIQFSSDDTKLYLVQMTIRFHYDVSSGKQIQCSNSLLWYQNCIMFI</sequence>
<proteinExistence type="predicted"/>
<reference evidence="1 2" key="1">
    <citation type="journal article" date="2013" name="Curr. Biol.">
        <title>The Genome of the Foraminiferan Reticulomyxa filosa.</title>
        <authorList>
            <person name="Glockner G."/>
            <person name="Hulsmann N."/>
            <person name="Schleicher M."/>
            <person name="Noegel A.A."/>
            <person name="Eichinger L."/>
            <person name="Gallinger C."/>
            <person name="Pawlowski J."/>
            <person name="Sierra R."/>
            <person name="Euteneuer U."/>
            <person name="Pillet L."/>
            <person name="Moustafa A."/>
            <person name="Platzer M."/>
            <person name="Groth M."/>
            <person name="Szafranski K."/>
            <person name="Schliwa M."/>
        </authorList>
    </citation>
    <scope>NUCLEOTIDE SEQUENCE [LARGE SCALE GENOMIC DNA]</scope>
</reference>
<keyword evidence="2" id="KW-1185">Reference proteome</keyword>
<gene>
    <name evidence="1" type="ORF">RFI_39006</name>
</gene>
<evidence type="ECO:0000313" key="2">
    <source>
        <dbReference type="Proteomes" id="UP000023152"/>
    </source>
</evidence>
<dbReference type="Proteomes" id="UP000023152">
    <property type="component" value="Unassembled WGS sequence"/>
</dbReference>
<dbReference type="AlphaFoldDB" id="X6LAW3"/>
<organism evidence="1 2">
    <name type="scientific">Reticulomyxa filosa</name>
    <dbReference type="NCBI Taxonomy" id="46433"/>
    <lineage>
        <taxon>Eukaryota</taxon>
        <taxon>Sar</taxon>
        <taxon>Rhizaria</taxon>
        <taxon>Retaria</taxon>
        <taxon>Foraminifera</taxon>
        <taxon>Monothalamids</taxon>
        <taxon>Reticulomyxidae</taxon>
        <taxon>Reticulomyxa</taxon>
    </lineage>
</organism>
<name>X6LAW3_RETFI</name>
<dbReference type="SUPFAM" id="SSF141571">
    <property type="entry name" value="Pentapeptide repeat-like"/>
    <property type="match status" value="1"/>
</dbReference>
<protein>
    <submittedName>
        <fullName evidence="1">Uncharacterized protein</fullName>
    </submittedName>
</protein>
<comment type="caution">
    <text evidence="1">The sequence shown here is derived from an EMBL/GenBank/DDBJ whole genome shotgun (WGS) entry which is preliminary data.</text>
</comment>